<protein>
    <recommendedName>
        <fullName evidence="1">4Fe-4S ferredoxin-type domain-containing protein</fullName>
    </recommendedName>
</protein>
<dbReference type="InterPro" id="IPR017896">
    <property type="entry name" value="4Fe4S_Fe-S-bd"/>
</dbReference>
<gene>
    <name evidence="2" type="ORF">H8E19_16660</name>
</gene>
<dbReference type="SUPFAM" id="SSF54862">
    <property type="entry name" value="4Fe-4S ferredoxins"/>
    <property type="match status" value="1"/>
</dbReference>
<dbReference type="PROSITE" id="PS51379">
    <property type="entry name" value="4FE4S_FER_2"/>
    <property type="match status" value="1"/>
</dbReference>
<sequence length="124" mass="13664">MARIKIDHTKCTGCRHCEIACSLNHVAGAANPRRARIRVFREGHTYFPTIAGPFVDAACTSKNELVVGDHTYNMCLVCRASCPEKPFFIEAETGFPLKCDFCGIPPSPSCVRWCNSGALELIED</sequence>
<evidence type="ECO:0000259" key="1">
    <source>
        <dbReference type="PROSITE" id="PS51379"/>
    </source>
</evidence>
<evidence type="ECO:0000313" key="3">
    <source>
        <dbReference type="Proteomes" id="UP000650524"/>
    </source>
</evidence>
<evidence type="ECO:0000313" key="2">
    <source>
        <dbReference type="EMBL" id="MBC8179037.1"/>
    </source>
</evidence>
<organism evidence="2 3">
    <name type="scientific">Candidatus Desulfacyla euxinica</name>
    <dbReference type="NCBI Taxonomy" id="2841693"/>
    <lineage>
        <taxon>Bacteria</taxon>
        <taxon>Deltaproteobacteria</taxon>
        <taxon>Candidatus Desulfacyla</taxon>
    </lineage>
</organism>
<dbReference type="Proteomes" id="UP000650524">
    <property type="component" value="Unassembled WGS sequence"/>
</dbReference>
<dbReference type="AlphaFoldDB" id="A0A8J6N2K0"/>
<feature type="domain" description="4Fe-4S ferredoxin-type" evidence="1">
    <location>
        <begin position="2"/>
        <end position="31"/>
    </location>
</feature>
<comment type="caution">
    <text evidence="2">The sequence shown here is derived from an EMBL/GenBank/DDBJ whole genome shotgun (WGS) entry which is preliminary data.</text>
</comment>
<reference evidence="2 3" key="1">
    <citation type="submission" date="2020-08" db="EMBL/GenBank/DDBJ databases">
        <title>Bridging the membrane lipid divide: bacteria of the FCB group superphylum have the potential to synthesize archaeal ether lipids.</title>
        <authorList>
            <person name="Villanueva L."/>
            <person name="Von Meijenfeldt F.A.B."/>
            <person name="Westbye A.B."/>
            <person name="Yadav S."/>
            <person name="Hopmans E.C."/>
            <person name="Dutilh B.E."/>
            <person name="Sinninghe Damste J.S."/>
        </authorList>
    </citation>
    <scope>NUCLEOTIDE SEQUENCE [LARGE SCALE GENOMIC DNA]</scope>
    <source>
        <strain evidence="2">NIOZ-UU27</strain>
    </source>
</reference>
<proteinExistence type="predicted"/>
<name>A0A8J6N2K0_9DELT</name>
<dbReference type="Gene3D" id="3.30.70.20">
    <property type="match status" value="1"/>
</dbReference>
<dbReference type="EMBL" id="JACNJD010000339">
    <property type="protein sequence ID" value="MBC8179037.1"/>
    <property type="molecule type" value="Genomic_DNA"/>
</dbReference>
<accession>A0A8J6N2K0</accession>